<evidence type="ECO:0000313" key="12">
    <source>
        <dbReference type="EnsemblMetazoa" id="GAUT051878-PA"/>
    </source>
</evidence>
<dbReference type="GO" id="GO:0043001">
    <property type="term" value="P:Golgi to plasma membrane protein transport"/>
    <property type="evidence" value="ECO:0007669"/>
    <property type="project" value="TreeGrafter"/>
</dbReference>
<comment type="similarity">
    <text evidence="11">Belongs to the PHAF1 family.</text>
</comment>
<sequence>MKYKVATVILYNMLDLEIVPEISLGCDVWEFVLGMHFSQAIAIIQSQVGIIKGVQVLYSDTNPLGVDIIINLPQDGLRLIFDPVVQRLKIIEVFNMKLVKLKYGGVYFNSPEVLPSIEQIEHSFGATHPGVYDAAKQLFALHFRGLSFYFPVDSKLHASYAHGLGSLVFLSGASPVVSKMSLYAGSNVAENKTPPLPLSCYHRQLYLDSATVLRSVLGCTKGLKLKLFTEGSGRSLEPRKQCFTKEILFGDSCQDVTTQLGAPNRIFFKSEDKMKIHSSSVNRQAQSKRSDIFFNYFTLGIDVLFDARTQTCKKFILHTNYPGHFNFNMYHRCEFQFQLQPERSLDGGSRASYGDSPDSPITINAYSKWNEISAAMVPSERPVVLHRASSTNTANPFGSTFCYGYQDIIFEVMPNNHIASVTLYGMTPAKPSDDIWQHHKMQDIRLTSKMEEDHSDNRQKEVMHEKKDETLYDSTLLPFMLPVYYKRIFPHKPFYRWLSYTEEGIFSNREISFTLHDDIYIRFLCFETQIELEKEICSKNPYKIDIGAVMSTRPKNNRITAAAMTPVQRELVFDIDMTDYDDVRTCCGGTSVCQKCWKFMVIACRILDVGLREDFNYEHILWVFSGRRGIHCWVCDYQARHLDTVARSAVAEYFQLVSHIMTDGVMVPRANIGDKMTRSVKRAFKIIEPLFEEIILNDQDIFLGRKGVTKLCLFISDENARKESEQFLLNNLKDGHHSVDVWENFKRYAKSMRCNSSSSVWSRRLKNIVEEIQFACLYPRLDINVTKGFNHLLKSPFCIHPSSGKVSIPFNPSAVAKLNPSTVPTITQLLREINVFDERSKQYDEQDEKDHIKDYKKTGVFKGVLVFEEFLRKLESSLRAKFIEENERKLEF</sequence>
<comment type="similarity">
    <text evidence="1">Belongs to the eukaryotic-type primase small subunit family.</text>
</comment>
<dbReference type="FunFam" id="3.90.920.10:FF:000003">
    <property type="entry name" value="DNA primase"/>
    <property type="match status" value="1"/>
</dbReference>
<evidence type="ECO:0000256" key="9">
    <source>
        <dbReference type="ARBA" id="ARBA00022833"/>
    </source>
</evidence>
<organism evidence="12 13">
    <name type="scientific">Glossina austeni</name>
    <name type="common">Savannah tsetse fly</name>
    <dbReference type="NCBI Taxonomy" id="7395"/>
    <lineage>
        <taxon>Eukaryota</taxon>
        <taxon>Metazoa</taxon>
        <taxon>Ecdysozoa</taxon>
        <taxon>Arthropoda</taxon>
        <taxon>Hexapoda</taxon>
        <taxon>Insecta</taxon>
        <taxon>Pterygota</taxon>
        <taxon>Neoptera</taxon>
        <taxon>Endopterygota</taxon>
        <taxon>Diptera</taxon>
        <taxon>Brachycera</taxon>
        <taxon>Muscomorpha</taxon>
        <taxon>Hippoboscoidea</taxon>
        <taxon>Glossinidae</taxon>
        <taxon>Glossina</taxon>
    </lineage>
</organism>
<keyword evidence="9" id="KW-0862">Zinc</keyword>
<dbReference type="GO" id="GO:0000428">
    <property type="term" value="C:DNA-directed RNA polymerase complex"/>
    <property type="evidence" value="ECO:0007669"/>
    <property type="project" value="UniProtKB-KW"/>
</dbReference>
<evidence type="ECO:0000256" key="8">
    <source>
        <dbReference type="ARBA" id="ARBA00022723"/>
    </source>
</evidence>
<dbReference type="InterPro" id="IPR002755">
    <property type="entry name" value="DNA_primase_S"/>
</dbReference>
<keyword evidence="8" id="KW-0479">Metal-binding</keyword>
<evidence type="ECO:0000256" key="6">
    <source>
        <dbReference type="ARBA" id="ARBA00022695"/>
    </source>
</evidence>
<keyword evidence="10" id="KW-0804">Transcription</keyword>
<dbReference type="InterPro" id="IPR014052">
    <property type="entry name" value="DNA_primase_ssu_euk/arc"/>
</dbReference>
<dbReference type="Pfam" id="PF03676">
    <property type="entry name" value="PHAF1"/>
    <property type="match status" value="1"/>
</dbReference>
<evidence type="ECO:0000256" key="4">
    <source>
        <dbReference type="ARBA" id="ARBA00022515"/>
    </source>
</evidence>
<evidence type="ECO:0000256" key="10">
    <source>
        <dbReference type="ARBA" id="ARBA00023163"/>
    </source>
</evidence>
<dbReference type="SUPFAM" id="SSF56747">
    <property type="entry name" value="Prim-pol domain"/>
    <property type="match status" value="1"/>
</dbReference>
<dbReference type="CDD" id="cd04860">
    <property type="entry name" value="AE_Prim_S"/>
    <property type="match status" value="1"/>
</dbReference>
<evidence type="ECO:0000256" key="5">
    <source>
        <dbReference type="ARBA" id="ARBA00022679"/>
    </source>
</evidence>
<evidence type="ECO:0000313" key="13">
    <source>
        <dbReference type="Proteomes" id="UP000078200"/>
    </source>
</evidence>
<dbReference type="AlphaFoldDB" id="A0A1A9VYL3"/>
<dbReference type="STRING" id="7395.A0A1A9VYL3"/>
<dbReference type="GO" id="GO:0003899">
    <property type="term" value="F:DNA-directed RNA polymerase activity"/>
    <property type="evidence" value="ECO:0007669"/>
    <property type="project" value="InterPro"/>
</dbReference>
<dbReference type="GO" id="GO:0005802">
    <property type="term" value="C:trans-Golgi network"/>
    <property type="evidence" value="ECO:0007669"/>
    <property type="project" value="TreeGrafter"/>
</dbReference>
<dbReference type="NCBIfam" id="TIGR00335">
    <property type="entry name" value="primase_sml"/>
    <property type="match status" value="1"/>
</dbReference>
<keyword evidence="7" id="KW-0235">DNA replication</keyword>
<dbReference type="GO" id="GO:0006269">
    <property type="term" value="P:DNA replication, synthesis of primer"/>
    <property type="evidence" value="ECO:0007669"/>
    <property type="project" value="UniProtKB-KW"/>
</dbReference>
<keyword evidence="4" id="KW-0639">Primosome</keyword>
<accession>A0A1A9VYL3</accession>
<dbReference type="VEuPathDB" id="VectorBase:GAUT051878"/>
<evidence type="ECO:0000256" key="2">
    <source>
        <dbReference type="ARBA" id="ARBA00021278"/>
    </source>
</evidence>
<name>A0A1A9VYL3_GLOAU</name>
<keyword evidence="13" id="KW-1185">Reference proteome</keyword>
<evidence type="ECO:0000256" key="3">
    <source>
        <dbReference type="ARBA" id="ARBA00022478"/>
    </source>
</evidence>
<reference evidence="12" key="1">
    <citation type="submission" date="2020-05" db="UniProtKB">
        <authorList>
            <consortium name="EnsemblMetazoa"/>
        </authorList>
    </citation>
    <scope>IDENTIFICATION</scope>
    <source>
        <strain evidence="12">TTRI</strain>
    </source>
</reference>
<dbReference type="Gene3D" id="3.90.920.10">
    <property type="entry name" value="DNA primase, PRIM domain"/>
    <property type="match status" value="1"/>
</dbReference>
<keyword evidence="5" id="KW-0808">Transferase</keyword>
<evidence type="ECO:0000256" key="11">
    <source>
        <dbReference type="ARBA" id="ARBA00024339"/>
    </source>
</evidence>
<dbReference type="EnsemblMetazoa" id="GAUT051878-RA">
    <property type="protein sequence ID" value="GAUT051878-PA"/>
    <property type="gene ID" value="GAUT051878"/>
</dbReference>
<dbReference type="InterPro" id="IPR039156">
    <property type="entry name" value="PHAF1/BROMI"/>
</dbReference>
<evidence type="ECO:0000256" key="1">
    <source>
        <dbReference type="ARBA" id="ARBA00009762"/>
    </source>
</evidence>
<dbReference type="Pfam" id="PF01896">
    <property type="entry name" value="DNA_primase_S"/>
    <property type="match status" value="1"/>
</dbReference>
<keyword evidence="6" id="KW-0548">Nucleotidyltransferase</keyword>
<dbReference type="Proteomes" id="UP000078200">
    <property type="component" value="Unassembled WGS sequence"/>
</dbReference>
<dbReference type="InterPro" id="IPR005373">
    <property type="entry name" value="PHAF1"/>
</dbReference>
<proteinExistence type="inferred from homology"/>
<keyword evidence="3" id="KW-0240">DNA-directed RNA polymerase</keyword>
<dbReference type="GO" id="GO:0046872">
    <property type="term" value="F:metal ion binding"/>
    <property type="evidence" value="ECO:0007669"/>
    <property type="project" value="UniProtKB-KW"/>
</dbReference>
<dbReference type="PANTHER" id="PTHR13465:SF2">
    <property type="entry name" value="PHAGOSOME ASSEMBLY FACTOR 1"/>
    <property type="match status" value="1"/>
</dbReference>
<evidence type="ECO:0000256" key="7">
    <source>
        <dbReference type="ARBA" id="ARBA00022705"/>
    </source>
</evidence>
<protein>
    <recommendedName>
        <fullName evidence="2">DNA primase small subunit</fullName>
    </recommendedName>
</protein>
<dbReference type="PANTHER" id="PTHR13465">
    <property type="entry name" value="UPF0183 PROTEIN"/>
    <property type="match status" value="1"/>
</dbReference>